<keyword evidence="2" id="KW-1185">Reference proteome</keyword>
<dbReference type="HOGENOM" id="CLU_2389791_0_0_1"/>
<protein>
    <submittedName>
        <fullName evidence="1">Uncharacterized protein</fullName>
    </submittedName>
</protein>
<dbReference type="AlphaFoldDB" id="J3MWL3"/>
<dbReference type="Gramene" id="OB09G13920.1">
    <property type="protein sequence ID" value="OB09G13920.1"/>
    <property type="gene ID" value="OB09G13920"/>
</dbReference>
<reference evidence="1" key="2">
    <citation type="submission" date="2013-04" db="UniProtKB">
        <authorList>
            <consortium name="EnsemblPlants"/>
        </authorList>
    </citation>
    <scope>IDENTIFICATION</scope>
</reference>
<reference evidence="1" key="1">
    <citation type="journal article" date="2013" name="Nat. Commun.">
        <title>Whole-genome sequencing of Oryza brachyantha reveals mechanisms underlying Oryza genome evolution.</title>
        <authorList>
            <person name="Chen J."/>
            <person name="Huang Q."/>
            <person name="Gao D."/>
            <person name="Wang J."/>
            <person name="Lang Y."/>
            <person name="Liu T."/>
            <person name="Li B."/>
            <person name="Bai Z."/>
            <person name="Luis Goicoechea J."/>
            <person name="Liang C."/>
            <person name="Chen C."/>
            <person name="Zhang W."/>
            <person name="Sun S."/>
            <person name="Liao Y."/>
            <person name="Zhang X."/>
            <person name="Yang L."/>
            <person name="Song C."/>
            <person name="Wang M."/>
            <person name="Shi J."/>
            <person name="Liu G."/>
            <person name="Liu J."/>
            <person name="Zhou H."/>
            <person name="Zhou W."/>
            <person name="Yu Q."/>
            <person name="An N."/>
            <person name="Chen Y."/>
            <person name="Cai Q."/>
            <person name="Wang B."/>
            <person name="Liu B."/>
            <person name="Min J."/>
            <person name="Huang Y."/>
            <person name="Wu H."/>
            <person name="Li Z."/>
            <person name="Zhang Y."/>
            <person name="Yin Y."/>
            <person name="Song W."/>
            <person name="Jiang J."/>
            <person name="Jackson S.A."/>
            <person name="Wing R.A."/>
            <person name="Wang J."/>
            <person name="Chen M."/>
        </authorList>
    </citation>
    <scope>NUCLEOTIDE SEQUENCE [LARGE SCALE GENOMIC DNA]</scope>
    <source>
        <strain evidence="1">cv. IRGC 101232</strain>
    </source>
</reference>
<dbReference type="Proteomes" id="UP000006038">
    <property type="component" value="Chromosome 9"/>
</dbReference>
<dbReference type="EnsemblPlants" id="OB09G13920.1">
    <property type="protein sequence ID" value="OB09G13920.1"/>
    <property type="gene ID" value="OB09G13920"/>
</dbReference>
<accession>J3MWL3</accession>
<sequence length="101" mass="11088">MHNHRDAITISAHIVAAIAGDTGISTKYMPSAKAEPKLVTEPATRSEDILKCQRREGKLTMEIPEYIRLIVAKTEQMNANVLAMMNASKQYLPARVGVPAL</sequence>
<organism evidence="1">
    <name type="scientific">Oryza brachyantha</name>
    <name type="common">malo sina</name>
    <dbReference type="NCBI Taxonomy" id="4533"/>
    <lineage>
        <taxon>Eukaryota</taxon>
        <taxon>Viridiplantae</taxon>
        <taxon>Streptophyta</taxon>
        <taxon>Embryophyta</taxon>
        <taxon>Tracheophyta</taxon>
        <taxon>Spermatophyta</taxon>
        <taxon>Magnoliopsida</taxon>
        <taxon>Liliopsida</taxon>
        <taxon>Poales</taxon>
        <taxon>Poaceae</taxon>
        <taxon>BOP clade</taxon>
        <taxon>Oryzoideae</taxon>
        <taxon>Oryzeae</taxon>
        <taxon>Oryzinae</taxon>
        <taxon>Oryza</taxon>
    </lineage>
</organism>
<dbReference type="eggNOG" id="ENOG502R5TH">
    <property type="taxonomic scope" value="Eukaryota"/>
</dbReference>
<proteinExistence type="predicted"/>
<name>J3MWL3_ORYBR</name>
<evidence type="ECO:0000313" key="1">
    <source>
        <dbReference type="EnsemblPlants" id="OB09G13920.1"/>
    </source>
</evidence>
<evidence type="ECO:0000313" key="2">
    <source>
        <dbReference type="Proteomes" id="UP000006038"/>
    </source>
</evidence>